<protein>
    <submittedName>
        <fullName evidence="1">Zinc peptidase</fullName>
    </submittedName>
</protein>
<dbReference type="AlphaFoldDB" id="A0A2H0E028"/>
<organism evidence="1 2">
    <name type="scientific">Candidatus Beckwithbacteria bacterium CG22_combo_CG10-13_8_21_14_all_01_47_9</name>
    <dbReference type="NCBI Taxonomy" id="1974496"/>
    <lineage>
        <taxon>Bacteria</taxon>
        <taxon>Candidatus Beckwithiibacteriota</taxon>
    </lineage>
</organism>
<accession>A0A2H0E028</accession>
<evidence type="ECO:0000313" key="2">
    <source>
        <dbReference type="Proteomes" id="UP000229981"/>
    </source>
</evidence>
<comment type="caution">
    <text evidence="1">The sequence shown here is derived from an EMBL/GenBank/DDBJ whole genome shotgun (WGS) entry which is preliminary data.</text>
</comment>
<proteinExistence type="predicted"/>
<name>A0A2H0E028_9BACT</name>
<sequence length="49" mass="5937">PENLANKLRQKLGISIQTQINWKNEYMAFYQWKEILEQTGIFIFQFSMP</sequence>
<dbReference type="Proteomes" id="UP000229981">
    <property type="component" value="Unassembled WGS sequence"/>
</dbReference>
<feature type="non-terminal residue" evidence="1">
    <location>
        <position position="49"/>
    </location>
</feature>
<feature type="non-terminal residue" evidence="1">
    <location>
        <position position="1"/>
    </location>
</feature>
<dbReference type="EMBL" id="PCTU01000099">
    <property type="protein sequence ID" value="PIP87777.1"/>
    <property type="molecule type" value="Genomic_DNA"/>
</dbReference>
<gene>
    <name evidence="1" type="ORF">COW80_03920</name>
</gene>
<reference evidence="1 2" key="1">
    <citation type="submission" date="2017-09" db="EMBL/GenBank/DDBJ databases">
        <title>Depth-based differentiation of microbial function through sediment-hosted aquifers and enrichment of novel symbionts in the deep terrestrial subsurface.</title>
        <authorList>
            <person name="Probst A.J."/>
            <person name="Ladd B."/>
            <person name="Jarett J.K."/>
            <person name="Geller-Mcgrath D.E."/>
            <person name="Sieber C.M."/>
            <person name="Emerson J.B."/>
            <person name="Anantharaman K."/>
            <person name="Thomas B.C."/>
            <person name="Malmstrom R."/>
            <person name="Stieglmeier M."/>
            <person name="Klingl A."/>
            <person name="Woyke T."/>
            <person name="Ryan C.M."/>
            <person name="Banfield J.F."/>
        </authorList>
    </citation>
    <scope>NUCLEOTIDE SEQUENCE [LARGE SCALE GENOMIC DNA]</scope>
    <source>
        <strain evidence="1">CG22_combo_CG10-13_8_21_14_all_01_47_9</strain>
    </source>
</reference>
<evidence type="ECO:0000313" key="1">
    <source>
        <dbReference type="EMBL" id="PIP87777.1"/>
    </source>
</evidence>